<evidence type="ECO:0000259" key="12">
    <source>
        <dbReference type="PROSITE" id="PS01124"/>
    </source>
</evidence>
<keyword evidence="7" id="KW-0805">Transcription regulation</keyword>
<dbReference type="Gene3D" id="3.40.10.10">
    <property type="entry name" value="DNA Methylphosphotriester Repair Domain"/>
    <property type="match status" value="1"/>
</dbReference>
<evidence type="ECO:0000256" key="11">
    <source>
        <dbReference type="ARBA" id="ARBA00023204"/>
    </source>
</evidence>
<keyword evidence="9" id="KW-0010">Activator</keyword>
<evidence type="ECO:0000256" key="2">
    <source>
        <dbReference type="ARBA" id="ARBA00022603"/>
    </source>
</evidence>
<dbReference type="PANTHER" id="PTHR43280:SF28">
    <property type="entry name" value="HTH-TYPE TRANSCRIPTIONAL ACTIVATOR RHAS"/>
    <property type="match status" value="1"/>
</dbReference>
<dbReference type="AlphaFoldDB" id="A0AAX0RSA7"/>
<dbReference type="PROSITE" id="PS00041">
    <property type="entry name" value="HTH_ARAC_FAMILY_1"/>
    <property type="match status" value="1"/>
</dbReference>
<dbReference type="Pfam" id="PF02805">
    <property type="entry name" value="Ada_Zn_binding"/>
    <property type="match status" value="1"/>
</dbReference>
<keyword evidence="8" id="KW-0238">DNA-binding</keyword>
<sequence>MNLKKTDIPNDYWKAIVECDAAYDDHFLYGVKTTGIFCRPSCKSRVPNKENVQIFKNANMALEENFRPCKRCKPEGLNLPTDEWIEQITEWIEHHYSEPLTLNTLADISHGSPYHLQRLFKRMKGLSPTEYIQQLRLEKAIRMLESSEQPVTEIGLAVGFSSTPYFITLFKKKKGYTPSGYRKAYHQNLKKEREQHDEC</sequence>
<evidence type="ECO:0000256" key="7">
    <source>
        <dbReference type="ARBA" id="ARBA00023015"/>
    </source>
</evidence>
<reference evidence="13 14" key="1">
    <citation type="submission" date="2017-09" db="EMBL/GenBank/DDBJ databases">
        <title>Large-scale bioinformatics analysis of Bacillus genomes uncovers conserved roles of natural products in bacterial physiology.</title>
        <authorList>
            <consortium name="Agbiome Team Llc"/>
            <person name="Bleich R.M."/>
            <person name="Kirk G.J."/>
            <person name="Santa Maria K.C."/>
            <person name="Allen S.E."/>
            <person name="Farag S."/>
            <person name="Shank E.A."/>
            <person name="Bowers A."/>
        </authorList>
    </citation>
    <scope>NUCLEOTIDE SEQUENCE [LARGE SCALE GENOMIC DNA]</scope>
    <source>
        <strain evidence="13 14">AFS003229</strain>
    </source>
</reference>
<keyword evidence="3" id="KW-0808">Transferase</keyword>
<dbReference type="InterPro" id="IPR004026">
    <property type="entry name" value="Ada_DNA_repair_Zn-bd"/>
</dbReference>
<organism evidence="13 14">
    <name type="scientific">Peribacillus butanolivorans</name>
    <dbReference type="NCBI Taxonomy" id="421767"/>
    <lineage>
        <taxon>Bacteria</taxon>
        <taxon>Bacillati</taxon>
        <taxon>Bacillota</taxon>
        <taxon>Bacilli</taxon>
        <taxon>Bacillales</taxon>
        <taxon>Bacillaceae</taxon>
        <taxon>Peribacillus</taxon>
    </lineage>
</organism>
<dbReference type="InterPro" id="IPR020449">
    <property type="entry name" value="Tscrpt_reg_AraC-type_HTH"/>
</dbReference>
<dbReference type="InterPro" id="IPR018060">
    <property type="entry name" value="HTH_AraC"/>
</dbReference>
<dbReference type="GO" id="GO:0032259">
    <property type="term" value="P:methylation"/>
    <property type="evidence" value="ECO:0007669"/>
    <property type="project" value="UniProtKB-KW"/>
</dbReference>
<proteinExistence type="predicted"/>
<keyword evidence="10" id="KW-0804">Transcription</keyword>
<evidence type="ECO:0000256" key="10">
    <source>
        <dbReference type="ARBA" id="ARBA00023163"/>
    </source>
</evidence>
<keyword evidence="11" id="KW-0234">DNA repair</keyword>
<evidence type="ECO:0000313" key="14">
    <source>
        <dbReference type="Proteomes" id="UP000220106"/>
    </source>
</evidence>
<feature type="domain" description="HTH araC/xylS-type" evidence="12">
    <location>
        <begin position="86"/>
        <end position="184"/>
    </location>
</feature>
<dbReference type="PIRSF" id="PIRSF000408">
    <property type="entry name" value="Alkyltransferas_AdaA"/>
    <property type="match status" value="1"/>
</dbReference>
<dbReference type="InterPro" id="IPR018062">
    <property type="entry name" value="HTH_AraC-typ_CS"/>
</dbReference>
<dbReference type="InterPro" id="IPR035451">
    <property type="entry name" value="Ada-like_dom_sf"/>
</dbReference>
<keyword evidence="2" id="KW-0489">Methyltransferase</keyword>
<evidence type="ECO:0000256" key="4">
    <source>
        <dbReference type="ARBA" id="ARBA00022723"/>
    </source>
</evidence>
<dbReference type="SMART" id="SM00342">
    <property type="entry name" value="HTH_ARAC"/>
    <property type="match status" value="1"/>
</dbReference>
<dbReference type="GO" id="GO:0008168">
    <property type="term" value="F:methyltransferase activity"/>
    <property type="evidence" value="ECO:0007669"/>
    <property type="project" value="UniProtKB-KW"/>
</dbReference>
<dbReference type="PANTHER" id="PTHR43280">
    <property type="entry name" value="ARAC-FAMILY TRANSCRIPTIONAL REGULATOR"/>
    <property type="match status" value="1"/>
</dbReference>
<keyword evidence="5" id="KW-0227">DNA damage</keyword>
<dbReference type="SUPFAM" id="SSF46689">
    <property type="entry name" value="Homeodomain-like"/>
    <property type="match status" value="2"/>
</dbReference>
<evidence type="ECO:0000256" key="6">
    <source>
        <dbReference type="ARBA" id="ARBA00022833"/>
    </source>
</evidence>
<evidence type="ECO:0000256" key="9">
    <source>
        <dbReference type="ARBA" id="ARBA00023159"/>
    </source>
</evidence>
<dbReference type="GO" id="GO:0043565">
    <property type="term" value="F:sequence-specific DNA binding"/>
    <property type="evidence" value="ECO:0007669"/>
    <property type="project" value="InterPro"/>
</dbReference>
<keyword evidence="4" id="KW-0479">Metal-binding</keyword>
<evidence type="ECO:0000256" key="3">
    <source>
        <dbReference type="ARBA" id="ARBA00022679"/>
    </source>
</evidence>
<dbReference type="SUPFAM" id="SSF57884">
    <property type="entry name" value="Ada DNA repair protein, N-terminal domain (N-Ada 10)"/>
    <property type="match status" value="1"/>
</dbReference>
<comment type="cofactor">
    <cofactor evidence="1">
        <name>Zn(2+)</name>
        <dbReference type="ChEBI" id="CHEBI:29105"/>
    </cofactor>
</comment>
<dbReference type="PROSITE" id="PS01124">
    <property type="entry name" value="HTH_ARAC_FAMILY_2"/>
    <property type="match status" value="1"/>
</dbReference>
<evidence type="ECO:0000256" key="8">
    <source>
        <dbReference type="ARBA" id="ARBA00023125"/>
    </source>
</evidence>
<keyword evidence="6" id="KW-0862">Zinc</keyword>
<dbReference type="GO" id="GO:0003700">
    <property type="term" value="F:DNA-binding transcription factor activity"/>
    <property type="evidence" value="ECO:0007669"/>
    <property type="project" value="InterPro"/>
</dbReference>
<comment type="caution">
    <text evidence="13">The sequence shown here is derived from an EMBL/GenBank/DDBJ whole genome shotgun (WGS) entry which is preliminary data.</text>
</comment>
<dbReference type="PRINTS" id="PR00032">
    <property type="entry name" value="HTHARAC"/>
</dbReference>
<gene>
    <name evidence="13" type="ORF">CN689_09195</name>
</gene>
<dbReference type="GO" id="GO:0008270">
    <property type="term" value="F:zinc ion binding"/>
    <property type="evidence" value="ECO:0007669"/>
    <property type="project" value="InterPro"/>
</dbReference>
<evidence type="ECO:0000313" key="13">
    <source>
        <dbReference type="EMBL" id="PEJ34306.1"/>
    </source>
</evidence>
<evidence type="ECO:0000256" key="5">
    <source>
        <dbReference type="ARBA" id="ARBA00022763"/>
    </source>
</evidence>
<dbReference type="EMBL" id="NUEQ01000014">
    <property type="protein sequence ID" value="PEJ34306.1"/>
    <property type="molecule type" value="Genomic_DNA"/>
</dbReference>
<dbReference type="Gene3D" id="1.10.10.60">
    <property type="entry name" value="Homeodomain-like"/>
    <property type="match status" value="2"/>
</dbReference>
<name>A0AAX0RSA7_9BACI</name>
<dbReference type="InterPro" id="IPR016220">
    <property type="entry name" value="Me-P-triester_DNA_alkyl-Trfase"/>
</dbReference>
<dbReference type="InterPro" id="IPR009057">
    <property type="entry name" value="Homeodomain-like_sf"/>
</dbReference>
<dbReference type="GO" id="GO:0006281">
    <property type="term" value="P:DNA repair"/>
    <property type="evidence" value="ECO:0007669"/>
    <property type="project" value="UniProtKB-KW"/>
</dbReference>
<protein>
    <submittedName>
        <fullName evidence="13">AraC family transcriptional regulator</fullName>
    </submittedName>
</protein>
<accession>A0AAX0RSA7</accession>
<evidence type="ECO:0000256" key="1">
    <source>
        <dbReference type="ARBA" id="ARBA00001947"/>
    </source>
</evidence>
<dbReference type="Pfam" id="PF12833">
    <property type="entry name" value="HTH_18"/>
    <property type="match status" value="1"/>
</dbReference>
<dbReference type="Proteomes" id="UP000220106">
    <property type="component" value="Unassembled WGS sequence"/>
</dbReference>
<dbReference type="RefSeq" id="WP_098175651.1">
    <property type="nucleotide sequence ID" value="NZ_NUEQ01000014.1"/>
</dbReference>